<dbReference type="AlphaFoldDB" id="A0A2V1CXA0"/>
<keyword evidence="5" id="KW-1185">Reference proteome</keyword>
<dbReference type="Gene3D" id="3.90.1300.10">
    <property type="entry name" value="Amidase signature (AS) domain"/>
    <property type="match status" value="1"/>
</dbReference>
<evidence type="ECO:0000313" key="5">
    <source>
        <dbReference type="Proteomes" id="UP000244855"/>
    </source>
</evidence>
<dbReference type="InterPro" id="IPR036928">
    <property type="entry name" value="AS_sf"/>
</dbReference>
<comment type="similarity">
    <text evidence="1">Belongs to the amidase family.</text>
</comment>
<name>A0A2V1CXA0_9PLEO</name>
<organism evidence="4 5">
    <name type="scientific">Periconia macrospinosa</name>
    <dbReference type="NCBI Taxonomy" id="97972"/>
    <lineage>
        <taxon>Eukaryota</taxon>
        <taxon>Fungi</taxon>
        <taxon>Dikarya</taxon>
        <taxon>Ascomycota</taxon>
        <taxon>Pezizomycotina</taxon>
        <taxon>Dothideomycetes</taxon>
        <taxon>Pleosporomycetidae</taxon>
        <taxon>Pleosporales</taxon>
        <taxon>Massarineae</taxon>
        <taxon>Periconiaceae</taxon>
        <taxon>Periconia</taxon>
    </lineage>
</organism>
<dbReference type="InterPro" id="IPR023631">
    <property type="entry name" value="Amidase_dom"/>
</dbReference>
<protein>
    <submittedName>
        <fullName evidence="4">Amidase signature enzyme</fullName>
    </submittedName>
</protein>
<dbReference type="SUPFAM" id="SSF75304">
    <property type="entry name" value="Amidase signature (AS) enzymes"/>
    <property type="match status" value="1"/>
</dbReference>
<evidence type="ECO:0000313" key="4">
    <source>
        <dbReference type="EMBL" id="PVH90370.1"/>
    </source>
</evidence>
<feature type="domain" description="Amidase" evidence="3">
    <location>
        <begin position="26"/>
        <end position="173"/>
    </location>
</feature>
<evidence type="ECO:0000256" key="1">
    <source>
        <dbReference type="ARBA" id="ARBA00009199"/>
    </source>
</evidence>
<dbReference type="EMBL" id="KZ806377">
    <property type="protein sequence ID" value="PVH90370.1"/>
    <property type="molecule type" value="Genomic_DNA"/>
</dbReference>
<accession>A0A2V1CXA0</accession>
<dbReference type="OrthoDB" id="6428749at2759"/>
<dbReference type="STRING" id="97972.A0A2V1CXA0"/>
<evidence type="ECO:0000259" key="3">
    <source>
        <dbReference type="Pfam" id="PF01425"/>
    </source>
</evidence>
<dbReference type="GO" id="GO:0016787">
    <property type="term" value="F:hydrolase activity"/>
    <property type="evidence" value="ECO:0007669"/>
    <property type="project" value="UniProtKB-KW"/>
</dbReference>
<evidence type="ECO:0000256" key="2">
    <source>
        <dbReference type="ARBA" id="ARBA00022801"/>
    </source>
</evidence>
<dbReference type="Proteomes" id="UP000244855">
    <property type="component" value="Unassembled WGS sequence"/>
</dbReference>
<feature type="non-terminal residue" evidence="4">
    <location>
        <position position="1"/>
    </location>
</feature>
<sequence length="183" mass="19811">ELNIIKEEATTLVSKLQKGLLTAKQVTLAFYKTAAIAHQIICIISESSSSQPLKRAEELDTHYLKTGATVSLKDQFHVKGNDTTMGYVGWIDTYEGSKDKKLVHQVNSQIVSELLDQGAILFCKTILPQTLLLGETINNIIGTTLNPNNRNLSCGGSSGGEGAFQALRGSLAGWAQTLEGQFE</sequence>
<gene>
    <name evidence="4" type="ORF">DM02DRAFT_547925</name>
</gene>
<proteinExistence type="inferred from homology"/>
<dbReference type="PANTHER" id="PTHR46072:SF8">
    <property type="entry name" value="AMIDASE DOMAIN-CONTAINING PROTEIN"/>
    <property type="match status" value="1"/>
</dbReference>
<dbReference type="PANTHER" id="PTHR46072">
    <property type="entry name" value="AMIDASE-RELATED-RELATED"/>
    <property type="match status" value="1"/>
</dbReference>
<keyword evidence="2" id="KW-0378">Hydrolase</keyword>
<reference evidence="4 5" key="1">
    <citation type="journal article" date="2018" name="Sci. Rep.">
        <title>Comparative genomics provides insights into the lifestyle and reveals functional heterogeneity of dark septate endophytic fungi.</title>
        <authorList>
            <person name="Knapp D.G."/>
            <person name="Nemeth J.B."/>
            <person name="Barry K."/>
            <person name="Hainaut M."/>
            <person name="Henrissat B."/>
            <person name="Johnson J."/>
            <person name="Kuo A."/>
            <person name="Lim J.H.P."/>
            <person name="Lipzen A."/>
            <person name="Nolan M."/>
            <person name="Ohm R.A."/>
            <person name="Tamas L."/>
            <person name="Grigoriev I.V."/>
            <person name="Spatafora J.W."/>
            <person name="Nagy L.G."/>
            <person name="Kovacs G.M."/>
        </authorList>
    </citation>
    <scope>NUCLEOTIDE SEQUENCE [LARGE SCALE GENOMIC DNA]</scope>
    <source>
        <strain evidence="4 5">DSE2036</strain>
    </source>
</reference>
<dbReference type="Pfam" id="PF01425">
    <property type="entry name" value="Amidase"/>
    <property type="match status" value="1"/>
</dbReference>